<evidence type="ECO:0000256" key="1">
    <source>
        <dbReference type="ARBA" id="ARBA00007637"/>
    </source>
</evidence>
<comment type="caution">
    <text evidence="3">The sequence shown here is derived from an EMBL/GenBank/DDBJ whole genome shotgun (WGS) entry which is preliminary data.</text>
</comment>
<reference evidence="3 4" key="1">
    <citation type="submission" date="2021-11" db="EMBL/GenBank/DDBJ databases">
        <title>Lacrimispora sp. nov. NSJ-141 isolated from human feces.</title>
        <authorList>
            <person name="Abdugheni R."/>
        </authorList>
    </citation>
    <scope>NUCLEOTIDE SEQUENCE [LARGE SCALE GENOMIC DNA]</scope>
    <source>
        <strain evidence="3 4">NSJ-141</strain>
    </source>
</reference>
<dbReference type="InterPro" id="IPR001509">
    <property type="entry name" value="Epimerase_deHydtase"/>
</dbReference>
<name>A0AAP2W8J5_9FIRM</name>
<accession>A0AAP2W8J5</accession>
<protein>
    <submittedName>
        <fullName evidence="3">NAD(P)-dependent oxidoreductase</fullName>
    </submittedName>
</protein>
<keyword evidence="4" id="KW-1185">Reference proteome</keyword>
<organism evidence="3 4">
    <name type="scientific">Lientehia hominis</name>
    <dbReference type="NCBI Taxonomy" id="2897778"/>
    <lineage>
        <taxon>Bacteria</taxon>
        <taxon>Bacillati</taxon>
        <taxon>Bacillota</taxon>
        <taxon>Clostridia</taxon>
        <taxon>Lachnospirales</taxon>
        <taxon>Lachnospiraceae</taxon>
        <taxon>Lientehia</taxon>
    </lineage>
</organism>
<evidence type="ECO:0000313" key="4">
    <source>
        <dbReference type="Proteomes" id="UP001299265"/>
    </source>
</evidence>
<gene>
    <name evidence="3" type="ORF">LQE92_06500</name>
</gene>
<dbReference type="Proteomes" id="UP001299265">
    <property type="component" value="Unassembled WGS sequence"/>
</dbReference>
<dbReference type="InterPro" id="IPR036291">
    <property type="entry name" value="NAD(P)-bd_dom_sf"/>
</dbReference>
<dbReference type="Pfam" id="PF01370">
    <property type="entry name" value="Epimerase"/>
    <property type="match status" value="1"/>
</dbReference>
<dbReference type="RefSeq" id="WP_231062181.1">
    <property type="nucleotide sequence ID" value="NZ_JAJNOR010000003.1"/>
</dbReference>
<dbReference type="PANTHER" id="PTHR43000">
    <property type="entry name" value="DTDP-D-GLUCOSE 4,6-DEHYDRATASE-RELATED"/>
    <property type="match status" value="1"/>
</dbReference>
<evidence type="ECO:0000259" key="2">
    <source>
        <dbReference type="Pfam" id="PF01370"/>
    </source>
</evidence>
<proteinExistence type="inferred from homology"/>
<feature type="domain" description="NAD-dependent epimerase/dehydratase" evidence="2">
    <location>
        <begin position="4"/>
        <end position="234"/>
    </location>
</feature>
<sequence length="304" mass="34141">MRRVVITGCTGMIGNAVLQECLYNQVEVLAIVRPDSRYMERIPKSPFITICECGLENLDTYDFTVYGSYWDVFYHFAWTNTSPCSRNNPETQYVNIRYTLNAVKVSKILGCKKFVGAGSQAEYGCQNVNRLMPETPVNPLTAYGVSKYAAGKLAGLWCSKHEMDCLWCRIFSVYGIYDNESTMISTTINKMLNGERALFTSGTQMWDYLYSEDAGRAFYLIGQRAIGNKVYCVGNGEARPLRDYIEIIRNLINPALEIGIGEIAYEGEPVSLCAGIESLKEDTGFMPSISFEEGIDKCLKKIGR</sequence>
<comment type="similarity">
    <text evidence="1">Belongs to the NAD(P)-dependent epimerase/dehydratase family.</text>
</comment>
<dbReference type="SUPFAM" id="SSF51735">
    <property type="entry name" value="NAD(P)-binding Rossmann-fold domains"/>
    <property type="match status" value="1"/>
</dbReference>
<dbReference type="Gene3D" id="3.40.50.720">
    <property type="entry name" value="NAD(P)-binding Rossmann-like Domain"/>
    <property type="match status" value="1"/>
</dbReference>
<dbReference type="EMBL" id="JAJNOR010000003">
    <property type="protein sequence ID" value="MCD2492280.1"/>
    <property type="molecule type" value="Genomic_DNA"/>
</dbReference>
<dbReference type="AlphaFoldDB" id="A0AAP2W8J5"/>
<evidence type="ECO:0000313" key="3">
    <source>
        <dbReference type="EMBL" id="MCD2492280.1"/>
    </source>
</evidence>